<dbReference type="Gene3D" id="3.30.70.360">
    <property type="match status" value="1"/>
</dbReference>
<keyword evidence="2" id="KW-0464">Manganese</keyword>
<gene>
    <name evidence="4" type="ORF">EZS26_002561</name>
</gene>
<dbReference type="Pfam" id="PF01546">
    <property type="entry name" value="Peptidase_M20"/>
    <property type="match status" value="1"/>
</dbReference>
<accession>A0A5M8NWM0</accession>
<evidence type="ECO:0000259" key="3">
    <source>
        <dbReference type="Pfam" id="PF07687"/>
    </source>
</evidence>
<dbReference type="NCBIfam" id="TIGR01891">
    <property type="entry name" value="amidohydrolases"/>
    <property type="match status" value="1"/>
</dbReference>
<dbReference type="GO" id="GO:0016787">
    <property type="term" value="F:hydrolase activity"/>
    <property type="evidence" value="ECO:0007669"/>
    <property type="project" value="UniProtKB-KW"/>
</dbReference>
<dbReference type="Proteomes" id="UP000324575">
    <property type="component" value="Unassembled WGS sequence"/>
</dbReference>
<feature type="binding site" evidence="2">
    <location>
        <position position="135"/>
    </location>
    <ligand>
        <name>Mn(2+)</name>
        <dbReference type="ChEBI" id="CHEBI:29035"/>
        <label>2</label>
    </ligand>
</feature>
<organism evidence="4 5">
    <name type="scientific">Candidatus Ordinivivax streblomastigis</name>
    <dbReference type="NCBI Taxonomy" id="2540710"/>
    <lineage>
        <taxon>Bacteria</taxon>
        <taxon>Pseudomonadati</taxon>
        <taxon>Bacteroidota</taxon>
        <taxon>Bacteroidia</taxon>
        <taxon>Bacteroidales</taxon>
        <taxon>Candidatus Ordinivivax</taxon>
    </lineage>
</organism>
<dbReference type="PIRSF" id="PIRSF005962">
    <property type="entry name" value="Pept_M20D_amidohydro"/>
    <property type="match status" value="1"/>
</dbReference>
<dbReference type="InterPro" id="IPR011650">
    <property type="entry name" value="Peptidase_M20_dimer"/>
</dbReference>
<dbReference type="EC" id="3.-.-.-" evidence="4"/>
<keyword evidence="2" id="KW-0479">Metal-binding</keyword>
<dbReference type="PANTHER" id="PTHR11014:SF63">
    <property type="entry name" value="METALLOPEPTIDASE, PUTATIVE (AFU_ORTHOLOGUE AFUA_6G09600)-RELATED"/>
    <property type="match status" value="1"/>
</dbReference>
<dbReference type="GO" id="GO:0046872">
    <property type="term" value="F:metal ion binding"/>
    <property type="evidence" value="ECO:0007669"/>
    <property type="project" value="UniProtKB-KW"/>
</dbReference>
<feature type="binding site" evidence="2">
    <location>
        <position position="195"/>
    </location>
    <ligand>
        <name>Mn(2+)</name>
        <dbReference type="ChEBI" id="CHEBI:29035"/>
        <label>2</label>
    </ligand>
</feature>
<keyword evidence="1 4" id="KW-0378">Hydrolase</keyword>
<evidence type="ECO:0000256" key="1">
    <source>
        <dbReference type="ARBA" id="ARBA00022801"/>
    </source>
</evidence>
<dbReference type="InterPro" id="IPR017439">
    <property type="entry name" value="Amidohydrolase"/>
</dbReference>
<dbReference type="InterPro" id="IPR036264">
    <property type="entry name" value="Bact_exopeptidase_dim_dom"/>
</dbReference>
<dbReference type="PANTHER" id="PTHR11014">
    <property type="entry name" value="PEPTIDASE M20 FAMILY MEMBER"/>
    <property type="match status" value="1"/>
</dbReference>
<feature type="binding site" evidence="2">
    <location>
        <position position="171"/>
    </location>
    <ligand>
        <name>Mn(2+)</name>
        <dbReference type="ChEBI" id="CHEBI:29035"/>
        <label>2</label>
    </ligand>
</feature>
<reference evidence="4 5" key="1">
    <citation type="submission" date="2019-03" db="EMBL/GenBank/DDBJ databases">
        <title>Single cell metagenomics reveals metabolic interactions within the superorganism composed of flagellate Streblomastix strix and complex community of Bacteroidetes bacteria on its surface.</title>
        <authorList>
            <person name="Treitli S.C."/>
            <person name="Kolisko M."/>
            <person name="Husnik F."/>
            <person name="Keeling P."/>
            <person name="Hampl V."/>
        </authorList>
    </citation>
    <scope>NUCLEOTIDE SEQUENCE [LARGE SCALE GENOMIC DNA]</scope>
    <source>
        <strain evidence="4">St1</strain>
    </source>
</reference>
<dbReference type="InterPro" id="IPR002933">
    <property type="entry name" value="Peptidase_M20"/>
</dbReference>
<name>A0A5M8NWM0_9BACT</name>
<dbReference type="SUPFAM" id="SSF53187">
    <property type="entry name" value="Zn-dependent exopeptidases"/>
    <property type="match status" value="1"/>
</dbReference>
<dbReference type="Pfam" id="PF07687">
    <property type="entry name" value="M20_dimer"/>
    <property type="match status" value="1"/>
</dbReference>
<dbReference type="Gene3D" id="3.40.630.10">
    <property type="entry name" value="Zn peptidases"/>
    <property type="match status" value="1"/>
</dbReference>
<feature type="binding site" evidence="2">
    <location>
        <position position="397"/>
    </location>
    <ligand>
        <name>Mn(2+)</name>
        <dbReference type="ChEBI" id="CHEBI:29035"/>
        <label>1</label>
    </ligand>
</feature>
<evidence type="ECO:0000313" key="4">
    <source>
        <dbReference type="EMBL" id="KAA6301252.1"/>
    </source>
</evidence>
<proteinExistence type="predicted"/>
<comment type="caution">
    <text evidence="4">The sequence shown here is derived from an EMBL/GenBank/DDBJ whole genome shotgun (WGS) entry which is preliminary data.</text>
</comment>
<evidence type="ECO:0000313" key="5">
    <source>
        <dbReference type="Proteomes" id="UP000324575"/>
    </source>
</evidence>
<comment type="cofactor">
    <cofactor evidence="2">
        <name>Mn(2+)</name>
        <dbReference type="ChEBI" id="CHEBI:29035"/>
    </cofactor>
    <text evidence="2">The Mn(2+) ion enhances activity.</text>
</comment>
<sequence>MNKIIQFCFILLATYLIASSNLFAQKKIAREVVLTKVQSVDKYLRETRAYLHENPELSGKEFETARYIQREIAKLGLPITKVPGTGFYAVLDTQKPGKTIGLRTDIDALPIPESEVNLKQKKRHLSKNAGVSHGCGHDGHIAILLGAAKILTELKDQLSGKIVFIFEEGEETGSGIDAMVEALKAIPFDAIYGNHLKSNVPTGKLFIREGAIMAGTGTVAFDVIGRGGHASRPDLSINPVFAAANILTSISIAWNNQLDVTKTVTLGITQIQGGEIYNVIPNKAFVGGTIRFFDQAEAEKAFEVIRNVSENIAAAHHCTVQFHDRNGIVLQPVVNDAKLTQFTREAVKELYPNRVVADEQYIWYAAESFSKYSRLAPTVFVFPGIKNEELGSGAEHHNDQFDIDEDALQYATGAMVQFAVKFLRRLRVE</sequence>
<dbReference type="AlphaFoldDB" id="A0A5M8NWM0"/>
<dbReference type="EMBL" id="SNRX01000022">
    <property type="protein sequence ID" value="KAA6301252.1"/>
    <property type="molecule type" value="Genomic_DNA"/>
</dbReference>
<evidence type="ECO:0000256" key="2">
    <source>
        <dbReference type="PIRSR" id="PIRSR005962-1"/>
    </source>
</evidence>
<dbReference type="SUPFAM" id="SSF55031">
    <property type="entry name" value="Bacterial exopeptidase dimerisation domain"/>
    <property type="match status" value="1"/>
</dbReference>
<feature type="binding site" evidence="2">
    <location>
        <position position="137"/>
    </location>
    <ligand>
        <name>Mn(2+)</name>
        <dbReference type="ChEBI" id="CHEBI:29035"/>
        <label>2</label>
    </ligand>
</feature>
<feature type="domain" description="Peptidase M20 dimerisation" evidence="3">
    <location>
        <begin position="216"/>
        <end position="314"/>
    </location>
</feature>
<protein>
    <submittedName>
        <fullName evidence="4">Putative hydrolase YxeP</fullName>
        <ecNumber evidence="4">3.-.-.-</ecNumber>
    </submittedName>
</protein>